<comment type="caution">
    <text evidence="7">The sequence shown here is derived from an EMBL/GenBank/DDBJ whole genome shotgun (WGS) entry which is preliminary data.</text>
</comment>
<evidence type="ECO:0000256" key="1">
    <source>
        <dbReference type="ARBA" id="ARBA00004141"/>
    </source>
</evidence>
<evidence type="ECO:0000256" key="3">
    <source>
        <dbReference type="ARBA" id="ARBA00022989"/>
    </source>
</evidence>
<feature type="transmembrane region" description="Helical" evidence="6">
    <location>
        <begin position="6"/>
        <end position="21"/>
    </location>
</feature>
<dbReference type="InterPro" id="IPR052719">
    <property type="entry name" value="CvpA-like"/>
</dbReference>
<comment type="subcellular location">
    <subcellularLocation>
        <location evidence="1">Membrane</location>
        <topology evidence="1">Multi-pass membrane protein</topology>
    </subcellularLocation>
</comment>
<feature type="transmembrane region" description="Helical" evidence="6">
    <location>
        <begin position="65"/>
        <end position="88"/>
    </location>
</feature>
<proteinExistence type="predicted"/>
<organism evidence="7 8">
    <name type="scientific">Endosaccharibacter trunci</name>
    <dbReference type="NCBI Taxonomy" id="2812733"/>
    <lineage>
        <taxon>Bacteria</taxon>
        <taxon>Pseudomonadati</taxon>
        <taxon>Pseudomonadota</taxon>
        <taxon>Alphaproteobacteria</taxon>
        <taxon>Acetobacterales</taxon>
        <taxon>Acetobacteraceae</taxon>
        <taxon>Endosaccharibacter</taxon>
    </lineage>
</organism>
<name>A0ABT1W7C3_9PROT</name>
<dbReference type="PANTHER" id="PTHR36926:SF1">
    <property type="entry name" value="COLICIN V PRODUCTION PROTEIN"/>
    <property type="match status" value="1"/>
</dbReference>
<keyword evidence="8" id="KW-1185">Reference proteome</keyword>
<feature type="transmembrane region" description="Helical" evidence="6">
    <location>
        <begin position="100"/>
        <end position="125"/>
    </location>
</feature>
<evidence type="ECO:0000256" key="5">
    <source>
        <dbReference type="SAM" id="MobiDB-lite"/>
    </source>
</evidence>
<evidence type="ECO:0000256" key="4">
    <source>
        <dbReference type="ARBA" id="ARBA00023136"/>
    </source>
</evidence>
<protein>
    <submittedName>
        <fullName evidence="7">CvpA family protein</fullName>
    </submittedName>
</protein>
<sequence length="180" mass="18845">MNWVDIAVLILLALSALLGLARGFIREALGLAAWVGAALLAARLGPEALPFASRMIPDPSIAGPVAFLVVFAVLLVVFLLVAAALGSLARGSVLGGIDRLFGFLFGLLRGFAVLVIAAMLAVSVWPVSEWPTAVAQSRFLPPVRASAAHVSALLPDRYRPEAALSGPDDFLSPPRTDRTP</sequence>
<feature type="region of interest" description="Disordered" evidence="5">
    <location>
        <begin position="160"/>
        <end position="180"/>
    </location>
</feature>
<accession>A0ABT1W7C3</accession>
<dbReference type="EMBL" id="JAMSKV010000004">
    <property type="protein sequence ID" value="MCQ8278177.1"/>
    <property type="molecule type" value="Genomic_DNA"/>
</dbReference>
<evidence type="ECO:0000313" key="8">
    <source>
        <dbReference type="Proteomes" id="UP001524587"/>
    </source>
</evidence>
<keyword evidence="2 6" id="KW-0812">Transmembrane</keyword>
<dbReference type="Pfam" id="PF02674">
    <property type="entry name" value="Colicin_V"/>
    <property type="match status" value="1"/>
</dbReference>
<keyword evidence="4 6" id="KW-0472">Membrane</keyword>
<dbReference type="RefSeq" id="WP_422863638.1">
    <property type="nucleotide sequence ID" value="NZ_JAMSKV010000004.1"/>
</dbReference>
<evidence type="ECO:0000256" key="2">
    <source>
        <dbReference type="ARBA" id="ARBA00022692"/>
    </source>
</evidence>
<reference evidence="7 8" key="1">
    <citation type="submission" date="2022-06" db="EMBL/GenBank/DDBJ databases">
        <title>Endosaccharibacter gen. nov., sp. nov., endophytic bacteria isolated from sugarcane.</title>
        <authorList>
            <person name="Pitiwittayakul N."/>
            <person name="Yukphan P."/>
            <person name="Charoenyingcharoen P."/>
            <person name="Tanasupawat S."/>
        </authorList>
    </citation>
    <scope>NUCLEOTIDE SEQUENCE [LARGE SCALE GENOMIC DNA]</scope>
    <source>
        <strain evidence="7 8">KSS8</strain>
    </source>
</reference>
<dbReference type="InterPro" id="IPR003825">
    <property type="entry name" value="Colicin-V_CvpA"/>
</dbReference>
<feature type="transmembrane region" description="Helical" evidence="6">
    <location>
        <begin position="28"/>
        <end position="45"/>
    </location>
</feature>
<keyword evidence="3 6" id="KW-1133">Transmembrane helix</keyword>
<dbReference type="Proteomes" id="UP001524587">
    <property type="component" value="Unassembled WGS sequence"/>
</dbReference>
<dbReference type="PANTHER" id="PTHR36926">
    <property type="entry name" value="COLICIN V PRODUCTION PROTEIN"/>
    <property type="match status" value="1"/>
</dbReference>
<gene>
    <name evidence="7" type="ORF">NFI95_06915</name>
</gene>
<evidence type="ECO:0000256" key="6">
    <source>
        <dbReference type="SAM" id="Phobius"/>
    </source>
</evidence>
<evidence type="ECO:0000313" key="7">
    <source>
        <dbReference type="EMBL" id="MCQ8278177.1"/>
    </source>
</evidence>